<organism evidence="2 3">
    <name type="scientific">Symbiodinium natans</name>
    <dbReference type="NCBI Taxonomy" id="878477"/>
    <lineage>
        <taxon>Eukaryota</taxon>
        <taxon>Sar</taxon>
        <taxon>Alveolata</taxon>
        <taxon>Dinophyceae</taxon>
        <taxon>Suessiales</taxon>
        <taxon>Symbiodiniaceae</taxon>
        <taxon>Symbiodinium</taxon>
    </lineage>
</organism>
<feature type="signal peptide" evidence="1">
    <location>
        <begin position="1"/>
        <end position="20"/>
    </location>
</feature>
<keyword evidence="3" id="KW-1185">Reference proteome</keyword>
<evidence type="ECO:0000313" key="3">
    <source>
        <dbReference type="Proteomes" id="UP000604046"/>
    </source>
</evidence>
<dbReference type="Proteomes" id="UP000604046">
    <property type="component" value="Unassembled WGS sequence"/>
</dbReference>
<gene>
    <name evidence="2" type="ORF">SNAT2548_LOCUS16454</name>
</gene>
<comment type="caution">
    <text evidence="2">The sequence shown here is derived from an EMBL/GenBank/DDBJ whole genome shotgun (WGS) entry which is preliminary data.</text>
</comment>
<sequence>MKNWFSASFEALITLNCVIAPIVPLAGLDQLKDDCERLLNESAMQYRGLQEILSDALALLPTETACLPIIRRIGIDIDTAKALLVRMRLIEHCIGGVLLTNASLKTLEPQAGLNPLRLGSYATCLKTEDWPSPAGVGPSVGLAWLIVAYSAQAGMRIGAVQHGLPLALVTAQEGMVPLTIRTLQVRNWVIVSNHWQIGSEMILDGSLMAMPFFLALPESLMRSVVADGVIALDGFPCGQANAFTTIDQALVKLHQWCDQVPSIEAGLHENVWIIGYHPLMSRFPTVLKNPATGKGGLLHWHNQSYCGHCLILEAIEDGNYRLNPMELLTAMVVDTRLSLKALLDGLNWDLSGATEQFSFHRHIAVPTRLSKLIGAGRTAGIGSSAIAGSAVARAIGEGQIGSSELTIASGGSRLRIALNVHQMD</sequence>
<keyword evidence="1" id="KW-0732">Signal</keyword>
<name>A0A812NYZ9_9DINO</name>
<proteinExistence type="predicted"/>
<evidence type="ECO:0000313" key="2">
    <source>
        <dbReference type="EMBL" id="CAE7313497.1"/>
    </source>
</evidence>
<feature type="chain" id="PRO_5032409063" evidence="1">
    <location>
        <begin position="21"/>
        <end position="424"/>
    </location>
</feature>
<evidence type="ECO:0000256" key="1">
    <source>
        <dbReference type="SAM" id="SignalP"/>
    </source>
</evidence>
<reference evidence="2" key="1">
    <citation type="submission" date="2021-02" db="EMBL/GenBank/DDBJ databases">
        <authorList>
            <person name="Dougan E. K."/>
            <person name="Rhodes N."/>
            <person name="Thang M."/>
            <person name="Chan C."/>
        </authorList>
    </citation>
    <scope>NUCLEOTIDE SEQUENCE</scope>
</reference>
<protein>
    <submittedName>
        <fullName evidence="2">Uncharacterized protein</fullName>
    </submittedName>
</protein>
<dbReference type="AlphaFoldDB" id="A0A812NYZ9"/>
<accession>A0A812NYZ9</accession>
<dbReference type="EMBL" id="CAJNDS010002081">
    <property type="protein sequence ID" value="CAE7313497.1"/>
    <property type="molecule type" value="Genomic_DNA"/>
</dbReference>